<dbReference type="PANTHER" id="PTHR43555">
    <property type="entry name" value="PHOSPHORIBOSYLFORMYLGLYCINAMIDINE SYNTHASE SUBUNIT PURL"/>
    <property type="match status" value="1"/>
</dbReference>
<feature type="domain" description="PurM-like N-terminal" evidence="9">
    <location>
        <begin position="303"/>
        <end position="425"/>
    </location>
</feature>
<dbReference type="PANTHER" id="PTHR43555:SF1">
    <property type="entry name" value="PHOSPHORIBOSYLFORMYLGLYCINAMIDINE SYNTHASE SUBUNIT PURL"/>
    <property type="match status" value="1"/>
</dbReference>
<feature type="binding site" evidence="8">
    <location>
        <position position="504"/>
    </location>
    <ligand>
        <name>Mg(2+)</name>
        <dbReference type="ChEBI" id="CHEBI:18420"/>
        <label>2</label>
    </ligand>
</feature>
<evidence type="ECO:0000256" key="7">
    <source>
        <dbReference type="ARBA" id="ARBA00022842"/>
    </source>
</evidence>
<evidence type="ECO:0000256" key="1">
    <source>
        <dbReference type="ARBA" id="ARBA00022490"/>
    </source>
</evidence>
<keyword evidence="1 8" id="KW-0963">Cytoplasm</keyword>
<feature type="binding site" evidence="8">
    <location>
        <position position="741"/>
    </location>
    <ligand>
        <name>ATP</name>
        <dbReference type="ChEBI" id="CHEBI:30616"/>
    </ligand>
</feature>
<dbReference type="KEGG" id="hbs:IPV69_11545"/>
<keyword evidence="13" id="KW-1185">Reference proteome</keyword>
<dbReference type="Pfam" id="PF02700">
    <property type="entry name" value="PurS"/>
    <property type="match status" value="1"/>
</dbReference>
<comment type="pathway">
    <text evidence="8">Purine metabolism; IMP biosynthesis via de novo pathway; 5-amino-1-(5-phospho-D-ribosyl)imidazole from N(2)-formyl-N(1)-(5-phospho-D-ribosyl)glycinamide: step 1/2.</text>
</comment>
<feature type="binding site" evidence="8">
    <location>
        <position position="344"/>
    </location>
    <ligand>
        <name>substrate</name>
    </ligand>
</feature>
<dbReference type="InterPro" id="IPR036676">
    <property type="entry name" value="PurM-like_C_sf"/>
</dbReference>
<dbReference type="InterPro" id="IPR041609">
    <property type="entry name" value="PurL_linker"/>
</dbReference>
<dbReference type="InterPro" id="IPR036604">
    <property type="entry name" value="PurS-like_sf"/>
</dbReference>
<evidence type="ECO:0000256" key="6">
    <source>
        <dbReference type="ARBA" id="ARBA00022840"/>
    </source>
</evidence>
<evidence type="ECO:0000256" key="8">
    <source>
        <dbReference type="HAMAP-Rule" id="MF_00420"/>
    </source>
</evidence>
<dbReference type="GO" id="GO:0000287">
    <property type="term" value="F:magnesium ion binding"/>
    <property type="evidence" value="ECO:0007669"/>
    <property type="project" value="UniProtKB-UniRule"/>
</dbReference>
<evidence type="ECO:0000256" key="2">
    <source>
        <dbReference type="ARBA" id="ARBA00022598"/>
    </source>
</evidence>
<evidence type="ECO:0000256" key="4">
    <source>
        <dbReference type="ARBA" id="ARBA00022741"/>
    </source>
</evidence>
<dbReference type="EMBL" id="CP063458">
    <property type="protein sequence ID" value="QOV91942.1"/>
    <property type="molecule type" value="Genomic_DNA"/>
</dbReference>
<reference evidence="12 13" key="1">
    <citation type="submission" date="2020-10" db="EMBL/GenBank/DDBJ databases">
        <title>Wide distribution of Phycisphaera-like planctomycetes from WD2101 soil group in peatlands and genome analysis of the first cultivated representative.</title>
        <authorList>
            <person name="Dedysh S.N."/>
            <person name="Beletsky A.V."/>
            <person name="Ivanova A."/>
            <person name="Kulichevskaya I.S."/>
            <person name="Suzina N.E."/>
            <person name="Philippov D.A."/>
            <person name="Rakitin A.L."/>
            <person name="Mardanov A.V."/>
            <person name="Ravin N.V."/>
        </authorList>
    </citation>
    <scope>NUCLEOTIDE SEQUENCE [LARGE SCALE GENOMIC DNA]</scope>
    <source>
        <strain evidence="12 13">M1803</strain>
    </source>
</reference>
<keyword evidence="5 8" id="KW-0658">Purine biosynthesis</keyword>
<feature type="active site" evidence="8">
    <location>
        <position position="239"/>
    </location>
</feature>
<dbReference type="Gene3D" id="3.30.1330.10">
    <property type="entry name" value="PurM-like, N-terminal domain"/>
    <property type="match status" value="2"/>
</dbReference>
<feature type="binding site" evidence="8">
    <location>
        <position position="319"/>
    </location>
    <ligand>
        <name>ATP</name>
        <dbReference type="ChEBI" id="CHEBI:30616"/>
    </ligand>
</feature>
<feature type="binding site" evidence="8">
    <location>
        <position position="476"/>
    </location>
    <ligand>
        <name>substrate</name>
    </ligand>
</feature>
<keyword evidence="3 8" id="KW-0479">Metal-binding</keyword>
<comment type="function">
    <text evidence="8">Part of the phosphoribosylformylglycinamidine synthase complex involved in the purines biosynthetic pathway. Catalyzes the ATP-dependent conversion of formylglycinamide ribonucleotide (FGAR) and glutamine to yield formylglycinamidine ribonucleotide (FGAM) and glutamate. The FGAM synthase complex is composed of three subunits. PurQ produces an ammonia molecule by converting glutamine to glutamate. PurL transfers the ammonia molecule to FGAR to form FGAM in an ATP-dependent manner. PurS interacts with PurQ and PurL and is thought to assist in the transfer of the ammonia molecule from PurQ to PurL.</text>
</comment>
<dbReference type="InterPro" id="IPR010074">
    <property type="entry name" value="PRibForGlyAmidine_synth_PurL"/>
</dbReference>
<dbReference type="AlphaFoldDB" id="A0A7M2X3D4"/>
<comment type="catalytic activity">
    <reaction evidence="8">
        <text>N(2)-formyl-N(1)-(5-phospho-beta-D-ribosyl)glycinamide + L-glutamine + ATP + H2O = 2-formamido-N(1)-(5-O-phospho-beta-D-ribosyl)acetamidine + L-glutamate + ADP + phosphate + H(+)</text>
        <dbReference type="Rhea" id="RHEA:17129"/>
        <dbReference type="ChEBI" id="CHEBI:15377"/>
        <dbReference type="ChEBI" id="CHEBI:15378"/>
        <dbReference type="ChEBI" id="CHEBI:29985"/>
        <dbReference type="ChEBI" id="CHEBI:30616"/>
        <dbReference type="ChEBI" id="CHEBI:43474"/>
        <dbReference type="ChEBI" id="CHEBI:58359"/>
        <dbReference type="ChEBI" id="CHEBI:147286"/>
        <dbReference type="ChEBI" id="CHEBI:147287"/>
        <dbReference type="ChEBI" id="CHEBI:456216"/>
        <dbReference type="EC" id="6.3.5.3"/>
    </reaction>
</comment>
<feature type="binding site" evidence="8">
    <location>
        <position position="778"/>
    </location>
    <ligand>
        <name>ATP</name>
        <dbReference type="ChEBI" id="CHEBI:30616"/>
    </ligand>
</feature>
<evidence type="ECO:0000259" key="10">
    <source>
        <dbReference type="Pfam" id="PF02769"/>
    </source>
</evidence>
<organism evidence="12 13">
    <name type="scientific">Humisphaera borealis</name>
    <dbReference type="NCBI Taxonomy" id="2807512"/>
    <lineage>
        <taxon>Bacteria</taxon>
        <taxon>Pseudomonadati</taxon>
        <taxon>Planctomycetota</taxon>
        <taxon>Phycisphaerae</taxon>
        <taxon>Tepidisphaerales</taxon>
        <taxon>Tepidisphaeraceae</taxon>
        <taxon>Humisphaera</taxon>
    </lineage>
</organism>
<keyword evidence="2 8" id="KW-0436">Ligase</keyword>
<dbReference type="EC" id="6.3.5.3" evidence="8"/>
<feature type="domain" description="Phosphoribosylformylglycinamidine synthase linker" evidence="11">
    <location>
        <begin position="194"/>
        <end position="243"/>
    </location>
</feature>
<feature type="binding site" evidence="8">
    <location>
        <position position="345"/>
    </location>
    <ligand>
        <name>Mg(2+)</name>
        <dbReference type="ChEBI" id="CHEBI:18420"/>
        <label>2</label>
    </ligand>
</feature>
<comment type="subcellular location">
    <subcellularLocation>
        <location evidence="8">Cytoplasm</location>
    </subcellularLocation>
</comment>
<comment type="subunit">
    <text evidence="8">Monomer. Part of the FGAM synthase complex composed of 1 PurL, 1 PurQ and 2 PurS subunits.</text>
</comment>
<name>A0A7M2X3D4_9BACT</name>
<keyword evidence="6 8" id="KW-0067">ATP-binding</keyword>
<sequence>MIYRIDVRSKVHAGSGVSDAAALAAQDSLGASIRQQIAEFGSDVGPISTSRVFFLDTDASAADVLKIAGDLLADLVVESAEVVERSSNHADPAGTSRIEVHLKPGVMDPVADSTEMAIRDMGLNVREVRTGRAFLIHGVVAKPELERIAGRVLANGVVESVHFDRYLPEKFAAGHEYTLKLQHVALRELTDEQLTKLSREGHLFLSLAEMKAIQSYYREQGREPTDIELETLAQTWSEHCVHKTLKSAVDIEVKDVSGKVVGKRHYDNLIKETIFDSTMALMGKGNAPAKNDMGRFCLSVFKDNAGVVAFDDVDAVCFKVETHNHPSAIEPYGGSATGAGGVIRDILGTGLVAKPIANTDVFCVAYPQKEKLPKGVIHPKRILQQVVAGVRDYGNRMGIPTINGAVYFDDRYLGNPLVFCGCVGLLPRNKIEKATQPGDAIVVMGGRTGRDGIHGATFSSAELTDTHADEFSHAVQIGNAITEKKVGDVILTARDRGLFTAVTDCGAGGLSSAVGEMGEKTGADVKLDTVPLKYQGLRYDEIWISEAQERMVLSVPQNKLAELLALAKSEDVEATAIGTFGTPNAELLLSYKGTQVGRISMHFMHNGIPMPRRKAVVVDTPAANDLVAASQVNVASNKVADKLLALLAHPNIASKHWVVRQYDHEVQGGSVIKPFVGPSQVGPSDASVIRPKLDSLKGVVVGCGLVPHIKDPYAMAIASIDEAIRNVVAVGANPKKTAILDNFCWPSVDDEVTMGHLARTCEACRDAALAYGIPFISGKDSLHNQFTNSETGQVLRIPNTLLISAISVIDDVRKCITMDLKKPDSSVFLLSPPKGTGPTDLAALPKVHQALADAIALGYVASCHDVSDGGALTAAAEMCIGSGLGMAVSVPSQGDPSLFAELPGRYLLEISKDRFQHATEFFAKQAVALEAFGRVIAEPKLVISEPTAIAAELSIEQMTAAWRGTLDW</sequence>
<comment type="similarity">
    <text evidence="8">Belongs to the FGAMS family.</text>
</comment>
<evidence type="ECO:0000313" key="13">
    <source>
        <dbReference type="Proteomes" id="UP000593765"/>
    </source>
</evidence>
<feature type="binding site" evidence="8">
    <location>
        <position position="321"/>
    </location>
    <ligand>
        <name>Mg(2+)</name>
        <dbReference type="ChEBI" id="CHEBI:18420"/>
        <label>1</label>
    </ligand>
</feature>
<evidence type="ECO:0000313" key="12">
    <source>
        <dbReference type="EMBL" id="QOV91942.1"/>
    </source>
</evidence>
<dbReference type="Pfam" id="PF00586">
    <property type="entry name" value="AIRS"/>
    <property type="match status" value="2"/>
</dbReference>
<dbReference type="Pfam" id="PF02769">
    <property type="entry name" value="AIRS_C"/>
    <property type="match status" value="2"/>
</dbReference>
<dbReference type="Pfam" id="PF18072">
    <property type="entry name" value="FGAR-AT_linker"/>
    <property type="match status" value="1"/>
</dbReference>
<dbReference type="InterPro" id="IPR003850">
    <property type="entry name" value="PurS"/>
</dbReference>
<gene>
    <name evidence="8" type="primary">purL</name>
    <name evidence="12" type="ORF">IPV69_11545</name>
</gene>
<dbReference type="Gene3D" id="1.10.8.750">
    <property type="entry name" value="Phosphoribosylformylglycinamidine synthase, linker domain"/>
    <property type="match status" value="1"/>
</dbReference>
<dbReference type="CDD" id="cd02203">
    <property type="entry name" value="PurL_repeat1"/>
    <property type="match status" value="1"/>
</dbReference>
<dbReference type="SUPFAM" id="SSF56042">
    <property type="entry name" value="PurM C-terminal domain-like"/>
    <property type="match status" value="2"/>
</dbReference>
<dbReference type="Gene3D" id="3.30.1280.10">
    <property type="entry name" value="Phosphoribosylformylglycinamidine synthase subunit PurS"/>
    <property type="match status" value="1"/>
</dbReference>
<feature type="domain" description="PurM-like C-terminal" evidence="10">
    <location>
        <begin position="436"/>
        <end position="580"/>
    </location>
</feature>
<dbReference type="InterPro" id="IPR036921">
    <property type="entry name" value="PurM-like_N_sf"/>
</dbReference>
<evidence type="ECO:0000256" key="5">
    <source>
        <dbReference type="ARBA" id="ARBA00022755"/>
    </source>
</evidence>
<protein>
    <recommendedName>
        <fullName evidence="8">Phosphoribosylformylglycinamidine synthase subunit PurL</fullName>
        <shortName evidence="8">FGAM synthase</shortName>
        <ecNumber evidence="8">6.3.5.3</ecNumber>
    </recommendedName>
    <alternativeName>
        <fullName evidence="8">Formylglycinamide ribonucleotide amidotransferase subunit II</fullName>
        <shortName evidence="8">FGAR amidotransferase II</shortName>
        <shortName evidence="8">FGAR-AT II</shortName>
    </alternativeName>
    <alternativeName>
        <fullName evidence="8">Glutamine amidotransferase PurL</fullName>
    </alternativeName>
    <alternativeName>
        <fullName evidence="8">Phosphoribosylformylglycinamidine synthase subunit II</fullName>
    </alternativeName>
</protein>
<dbReference type="GO" id="GO:0005524">
    <property type="term" value="F:ATP binding"/>
    <property type="evidence" value="ECO:0007669"/>
    <property type="project" value="UniProtKB-UniRule"/>
</dbReference>
<keyword evidence="7 8" id="KW-0460">Magnesium</keyword>
<feature type="domain" description="PurM-like N-terminal" evidence="9">
    <location>
        <begin position="685"/>
        <end position="781"/>
    </location>
</feature>
<dbReference type="HAMAP" id="MF_00420">
    <property type="entry name" value="PurL_2"/>
    <property type="match status" value="1"/>
</dbReference>
<dbReference type="InterPro" id="IPR016188">
    <property type="entry name" value="PurM-like_N"/>
</dbReference>
<dbReference type="RefSeq" id="WP_206295263.1">
    <property type="nucleotide sequence ID" value="NZ_CP063458.1"/>
</dbReference>
<dbReference type="SUPFAM" id="SSF82697">
    <property type="entry name" value="PurS-like"/>
    <property type="match status" value="1"/>
</dbReference>
<evidence type="ECO:0000259" key="9">
    <source>
        <dbReference type="Pfam" id="PF00586"/>
    </source>
</evidence>
<dbReference type="InterPro" id="IPR010918">
    <property type="entry name" value="PurM-like_C_dom"/>
</dbReference>
<dbReference type="CDD" id="cd02204">
    <property type="entry name" value="PurL_repeat2"/>
    <property type="match status" value="1"/>
</dbReference>
<dbReference type="SUPFAM" id="SSF55326">
    <property type="entry name" value="PurM N-terminal domain-like"/>
    <property type="match status" value="2"/>
</dbReference>
<feature type="domain" description="PurM-like C-terminal" evidence="10">
    <location>
        <begin position="838"/>
        <end position="942"/>
    </location>
</feature>
<keyword evidence="4 8" id="KW-0547">Nucleotide-binding</keyword>
<dbReference type="Proteomes" id="UP000593765">
    <property type="component" value="Chromosome"/>
</dbReference>
<feature type="binding site" evidence="8">
    <location>
        <position position="781"/>
    </location>
    <ligand>
        <name>substrate</name>
    </ligand>
</feature>
<dbReference type="Gene3D" id="3.90.650.10">
    <property type="entry name" value="PurM-like C-terminal domain"/>
    <property type="match status" value="2"/>
</dbReference>
<feature type="active site" description="Proton acceptor" evidence="8">
    <location>
        <position position="323"/>
    </location>
</feature>
<evidence type="ECO:0000256" key="3">
    <source>
        <dbReference type="ARBA" id="ARBA00022723"/>
    </source>
</evidence>
<dbReference type="GO" id="GO:0004642">
    <property type="term" value="F:phosphoribosylformylglycinamidine synthase activity"/>
    <property type="evidence" value="ECO:0007669"/>
    <property type="project" value="UniProtKB-UniRule"/>
</dbReference>
<dbReference type="GO" id="GO:0005737">
    <property type="term" value="C:cytoplasm"/>
    <property type="evidence" value="ECO:0007669"/>
    <property type="project" value="UniProtKB-SubCell"/>
</dbReference>
<evidence type="ECO:0000259" key="11">
    <source>
        <dbReference type="Pfam" id="PF18072"/>
    </source>
</evidence>
<dbReference type="UniPathway" id="UPA00074">
    <property type="reaction ID" value="UER00128"/>
</dbReference>
<comment type="caution">
    <text evidence="8">Lacks conserved residue(s) required for the propagation of feature annotation.</text>
</comment>
<proteinExistence type="inferred from homology"/>
<accession>A0A7M2X3D4</accession>
<dbReference type="GO" id="GO:0006189">
    <property type="term" value="P:'de novo' IMP biosynthetic process"/>
    <property type="evidence" value="ECO:0007669"/>
    <property type="project" value="UniProtKB-UniRule"/>
</dbReference>